<keyword evidence="2" id="KW-1185">Reference proteome</keyword>
<evidence type="ECO:0000313" key="1">
    <source>
        <dbReference type="EMBL" id="PQJ09440.1"/>
    </source>
</evidence>
<organism evidence="1 2">
    <name type="scientific">Flavipsychrobacter stenotrophus</name>
    <dbReference type="NCBI Taxonomy" id="2077091"/>
    <lineage>
        <taxon>Bacteria</taxon>
        <taxon>Pseudomonadati</taxon>
        <taxon>Bacteroidota</taxon>
        <taxon>Chitinophagia</taxon>
        <taxon>Chitinophagales</taxon>
        <taxon>Chitinophagaceae</taxon>
        <taxon>Flavipsychrobacter</taxon>
    </lineage>
</organism>
<name>A0A2S7SRA1_9BACT</name>
<dbReference type="AlphaFoldDB" id="A0A2S7SRA1"/>
<protein>
    <recommendedName>
        <fullName evidence="3">Phosphoribosylpyrophosphate synthetase</fullName>
    </recommendedName>
</protein>
<dbReference type="RefSeq" id="WP_105040890.1">
    <property type="nucleotide sequence ID" value="NZ_PPSL01000006.1"/>
</dbReference>
<proteinExistence type="predicted"/>
<sequence length="127" mass="14289">MNTSNEQPINTKIPFMNTLTGVTNKWTQNGYTDTITISPEGLYSVEKDKKYGPADVRVVDFYRFEGQSDPADNCILYVVETTDGVKGMVVDAYGTYADDDVTKFMKHVEEINKNVEKRDKSEDSQAA</sequence>
<gene>
    <name evidence="1" type="ORF">CJD36_019555</name>
</gene>
<dbReference type="Proteomes" id="UP000239872">
    <property type="component" value="Unassembled WGS sequence"/>
</dbReference>
<comment type="caution">
    <text evidence="1">The sequence shown here is derived from an EMBL/GenBank/DDBJ whole genome shotgun (WGS) entry which is preliminary data.</text>
</comment>
<accession>A0A2S7SRA1</accession>
<reference evidence="1 2" key="1">
    <citation type="submission" date="2018-01" db="EMBL/GenBank/DDBJ databases">
        <title>A novel member of the phylum Bacteroidetes isolated from glacier ice.</title>
        <authorList>
            <person name="Liu Q."/>
            <person name="Xin Y.-H."/>
        </authorList>
    </citation>
    <scope>NUCLEOTIDE SEQUENCE [LARGE SCALE GENOMIC DNA]</scope>
    <source>
        <strain evidence="1 2">RB1R16</strain>
    </source>
</reference>
<dbReference type="OrthoDB" id="8418771at2"/>
<evidence type="ECO:0008006" key="3">
    <source>
        <dbReference type="Google" id="ProtNLM"/>
    </source>
</evidence>
<dbReference type="EMBL" id="PPSL01000006">
    <property type="protein sequence ID" value="PQJ09440.1"/>
    <property type="molecule type" value="Genomic_DNA"/>
</dbReference>
<evidence type="ECO:0000313" key="2">
    <source>
        <dbReference type="Proteomes" id="UP000239872"/>
    </source>
</evidence>